<keyword evidence="1" id="KW-0472">Membrane</keyword>
<feature type="transmembrane region" description="Helical" evidence="1">
    <location>
        <begin position="221"/>
        <end position="243"/>
    </location>
</feature>
<dbReference type="EMBL" id="NOII01000003">
    <property type="protein sequence ID" value="OYD57550.1"/>
    <property type="molecule type" value="Genomic_DNA"/>
</dbReference>
<protein>
    <recommendedName>
        <fullName evidence="4">Zinc ribbon domain-containing protein</fullName>
    </recommendedName>
</protein>
<dbReference type="RefSeq" id="WP_094252900.1">
    <property type="nucleotide sequence ID" value="NZ_JBHLXL010000001.1"/>
</dbReference>
<evidence type="ECO:0000256" key="1">
    <source>
        <dbReference type="SAM" id="Phobius"/>
    </source>
</evidence>
<dbReference type="OrthoDB" id="2448863at2"/>
<name>A0A235F8B8_9BACL</name>
<dbReference type="AlphaFoldDB" id="A0A235F8B8"/>
<dbReference type="Proteomes" id="UP000215059">
    <property type="component" value="Unassembled WGS sequence"/>
</dbReference>
<evidence type="ECO:0000313" key="2">
    <source>
        <dbReference type="EMBL" id="OYD57550.1"/>
    </source>
</evidence>
<feature type="transmembrane region" description="Helical" evidence="1">
    <location>
        <begin position="85"/>
        <end position="107"/>
    </location>
</feature>
<accession>A0A235F8B8</accession>
<comment type="caution">
    <text evidence="2">The sequence shown here is derived from an EMBL/GenBank/DDBJ whole genome shotgun (WGS) entry which is preliminary data.</text>
</comment>
<keyword evidence="1" id="KW-0812">Transmembrane</keyword>
<gene>
    <name evidence="2" type="ORF">CGZ90_12835</name>
</gene>
<organism evidence="2 3">
    <name type="scientific">Fictibacillus aquaticus</name>
    <dbReference type="NCBI Taxonomy" id="2021314"/>
    <lineage>
        <taxon>Bacteria</taxon>
        <taxon>Bacillati</taxon>
        <taxon>Bacillota</taxon>
        <taxon>Bacilli</taxon>
        <taxon>Bacillales</taxon>
        <taxon>Fictibacillaceae</taxon>
        <taxon>Fictibacillus</taxon>
    </lineage>
</organism>
<evidence type="ECO:0000313" key="3">
    <source>
        <dbReference type="Proteomes" id="UP000215059"/>
    </source>
</evidence>
<feature type="transmembrane region" description="Helical" evidence="1">
    <location>
        <begin position="186"/>
        <end position="209"/>
    </location>
</feature>
<proteinExistence type="predicted"/>
<keyword evidence="1" id="KW-1133">Transmembrane helix</keyword>
<feature type="transmembrane region" description="Helical" evidence="1">
    <location>
        <begin position="127"/>
        <end position="145"/>
    </location>
</feature>
<sequence length="256" mass="28390">MVCSNCQHENPEGRFCAKCGTMLVGNEAAQETAAGVHDAAGYQAQQQSNAHLENAKKVTKQYAGYFMSVLKNPYKTASRIEGDQLINGLITIALYALFIPLMVYIVVESQLGDWADLPFFDFVVKPTLAYTLFIVLVASYTFAAIRLAKVQASYQAVLARFGSLLIPFVAMFAVALLLALLEMELFSFFLVVGFLSSIFTVPALTILSFKKEQMEEGLDVVHGMILAYVLTFITLYVMSSILVERIVNNLNSPFWF</sequence>
<keyword evidence="3" id="KW-1185">Reference proteome</keyword>
<reference evidence="2 3" key="1">
    <citation type="submission" date="2017-07" db="EMBL/GenBank/DDBJ databases">
        <title>Fictibacillus sp. nov. GDSW-R2A3 Genome sequencing and assembly.</title>
        <authorList>
            <person name="Mayilraj S."/>
        </authorList>
    </citation>
    <scope>NUCLEOTIDE SEQUENCE [LARGE SCALE GENOMIC DNA]</scope>
    <source>
        <strain evidence="2 3">GDSW-R2A3</strain>
    </source>
</reference>
<evidence type="ECO:0008006" key="4">
    <source>
        <dbReference type="Google" id="ProtNLM"/>
    </source>
</evidence>
<feature type="transmembrane region" description="Helical" evidence="1">
    <location>
        <begin position="157"/>
        <end position="180"/>
    </location>
</feature>